<sequence length="357" mass="41004">MKQSKNNAIQGLRFWAITLIILSHCGFLAQGGLGNNIFFAMSGFFVCQPFTQENFEYEYFSPKEFGRYYVKRLVRIIPACWLCMFFATWGLAFFDFRDFSTENSLLLNMFFIKSKNHLWFLQQEIIFYIVAPFVILIIAAFKKLIGTLKLSALQMNLAVFAFINLLVFVTYQILPQVPALFLYANGSNSPLRLWLFLVGMAFAYLLRIVKLVKENVSEKTVGLCSAIGSVYVVLCLVLSIVSSEQIMSKIDARFTGYHVGWEHPVLITYMAALAIMILCLLSEGNVVRRFMGNRVFTLIGNVSFSMYLLHFMLMLHFTDLSAYRVFVVVYLLSLAMSIAIYNYVEQPLINKTKEYLN</sequence>
<accession>A0A1G5S2G0</accession>
<dbReference type="Pfam" id="PF01757">
    <property type="entry name" value="Acyl_transf_3"/>
    <property type="match status" value="1"/>
</dbReference>
<feature type="transmembrane region" description="Helical" evidence="1">
    <location>
        <begin position="261"/>
        <end position="283"/>
    </location>
</feature>
<feature type="transmembrane region" description="Helical" evidence="1">
    <location>
        <begin position="323"/>
        <end position="344"/>
    </location>
</feature>
<evidence type="ECO:0000256" key="1">
    <source>
        <dbReference type="SAM" id="Phobius"/>
    </source>
</evidence>
<dbReference type="GO" id="GO:0016020">
    <property type="term" value="C:membrane"/>
    <property type="evidence" value="ECO:0007669"/>
    <property type="project" value="TreeGrafter"/>
</dbReference>
<dbReference type="EMBL" id="FMWK01000010">
    <property type="protein sequence ID" value="SCZ79759.1"/>
    <property type="molecule type" value="Genomic_DNA"/>
</dbReference>
<dbReference type="AlphaFoldDB" id="A0A1G5S2G0"/>
<dbReference type="GO" id="GO:0009103">
    <property type="term" value="P:lipopolysaccharide biosynthetic process"/>
    <property type="evidence" value="ECO:0007669"/>
    <property type="project" value="TreeGrafter"/>
</dbReference>
<dbReference type="PANTHER" id="PTHR23028">
    <property type="entry name" value="ACETYLTRANSFERASE"/>
    <property type="match status" value="1"/>
</dbReference>
<gene>
    <name evidence="3" type="ORF">SAMN02910350_01947</name>
</gene>
<evidence type="ECO:0000313" key="4">
    <source>
        <dbReference type="Proteomes" id="UP000199428"/>
    </source>
</evidence>
<feature type="transmembrane region" description="Helical" evidence="1">
    <location>
        <begin position="153"/>
        <end position="171"/>
    </location>
</feature>
<feature type="domain" description="Acyltransferase 3" evidence="2">
    <location>
        <begin position="7"/>
        <end position="340"/>
    </location>
</feature>
<dbReference type="GO" id="GO:0016747">
    <property type="term" value="F:acyltransferase activity, transferring groups other than amino-acyl groups"/>
    <property type="evidence" value="ECO:0007669"/>
    <property type="project" value="InterPro"/>
</dbReference>
<organism evidence="3 4">
    <name type="scientific">Pseudobutyrivibrio xylanivorans</name>
    <dbReference type="NCBI Taxonomy" id="185007"/>
    <lineage>
        <taxon>Bacteria</taxon>
        <taxon>Bacillati</taxon>
        <taxon>Bacillota</taxon>
        <taxon>Clostridia</taxon>
        <taxon>Lachnospirales</taxon>
        <taxon>Lachnospiraceae</taxon>
        <taxon>Pseudobutyrivibrio</taxon>
    </lineage>
</organism>
<keyword evidence="1" id="KW-0472">Membrane</keyword>
<dbReference type="RefSeq" id="WP_090163116.1">
    <property type="nucleotide sequence ID" value="NZ_FMWK01000010.1"/>
</dbReference>
<evidence type="ECO:0000259" key="2">
    <source>
        <dbReference type="Pfam" id="PF01757"/>
    </source>
</evidence>
<reference evidence="3 4" key="1">
    <citation type="submission" date="2016-10" db="EMBL/GenBank/DDBJ databases">
        <authorList>
            <person name="de Groot N.N."/>
        </authorList>
    </citation>
    <scope>NUCLEOTIDE SEQUENCE [LARGE SCALE GENOMIC DNA]</scope>
    <source>
        <strain evidence="3 4">DSM 10317</strain>
    </source>
</reference>
<feature type="transmembrane region" description="Helical" evidence="1">
    <location>
        <begin position="125"/>
        <end position="141"/>
    </location>
</feature>
<feature type="transmembrane region" description="Helical" evidence="1">
    <location>
        <begin position="221"/>
        <end position="241"/>
    </location>
</feature>
<proteinExistence type="predicted"/>
<dbReference type="InterPro" id="IPR002656">
    <property type="entry name" value="Acyl_transf_3_dom"/>
</dbReference>
<evidence type="ECO:0000313" key="3">
    <source>
        <dbReference type="EMBL" id="SCZ79759.1"/>
    </source>
</evidence>
<feature type="transmembrane region" description="Helical" evidence="1">
    <location>
        <begin position="191"/>
        <end position="209"/>
    </location>
</feature>
<keyword evidence="1" id="KW-1133">Transmembrane helix</keyword>
<feature type="transmembrane region" description="Helical" evidence="1">
    <location>
        <begin position="295"/>
        <end position="317"/>
    </location>
</feature>
<protein>
    <submittedName>
        <fullName evidence="3">Peptidoglycan/LPS O-acetylase OafA/YrhL, contains acyltransferase and SGNH-hydrolase domains</fullName>
    </submittedName>
</protein>
<dbReference type="Proteomes" id="UP000199428">
    <property type="component" value="Unassembled WGS sequence"/>
</dbReference>
<dbReference type="InterPro" id="IPR050879">
    <property type="entry name" value="Acyltransferase_3"/>
</dbReference>
<keyword evidence="3" id="KW-0378">Hydrolase</keyword>
<keyword evidence="3" id="KW-0808">Transferase</keyword>
<keyword evidence="3" id="KW-0012">Acyltransferase</keyword>
<name>A0A1G5S2G0_PSEXY</name>
<dbReference type="PANTHER" id="PTHR23028:SF53">
    <property type="entry name" value="ACYL_TRANSF_3 DOMAIN-CONTAINING PROTEIN"/>
    <property type="match status" value="1"/>
</dbReference>
<feature type="transmembrane region" description="Helical" evidence="1">
    <location>
        <begin position="12"/>
        <end position="29"/>
    </location>
</feature>
<dbReference type="GO" id="GO:0016787">
    <property type="term" value="F:hydrolase activity"/>
    <property type="evidence" value="ECO:0007669"/>
    <property type="project" value="UniProtKB-KW"/>
</dbReference>
<keyword evidence="1" id="KW-0812">Transmembrane</keyword>
<feature type="transmembrane region" description="Helical" evidence="1">
    <location>
        <begin position="73"/>
        <end position="94"/>
    </location>
</feature>